<comment type="function">
    <text evidence="3 14 16">Endonuclease that specifically degrades the RNA of RNA-DNA hybrids.</text>
</comment>
<keyword evidence="8 14" id="KW-0963">Cytoplasm</keyword>
<feature type="domain" description="RNase H type-2" evidence="17">
    <location>
        <begin position="76"/>
        <end position="261"/>
    </location>
</feature>
<organism evidence="18 19">
    <name type="scientific">Staphylococcus hyicus</name>
    <dbReference type="NCBI Taxonomy" id="1284"/>
    <lineage>
        <taxon>Bacteria</taxon>
        <taxon>Bacillati</taxon>
        <taxon>Bacillota</taxon>
        <taxon>Bacilli</taxon>
        <taxon>Bacillales</taxon>
        <taxon>Staphylococcaceae</taxon>
        <taxon>Staphylococcus</taxon>
    </lineage>
</organism>
<dbReference type="InterPro" id="IPR012337">
    <property type="entry name" value="RNaseH-like_sf"/>
</dbReference>
<evidence type="ECO:0000256" key="11">
    <source>
        <dbReference type="ARBA" id="ARBA00022759"/>
    </source>
</evidence>
<dbReference type="EMBL" id="QXVO01000008">
    <property type="protein sequence ID" value="RIO46611.1"/>
    <property type="molecule type" value="Genomic_DNA"/>
</dbReference>
<dbReference type="GO" id="GO:0005737">
    <property type="term" value="C:cytoplasm"/>
    <property type="evidence" value="ECO:0007669"/>
    <property type="project" value="UniProtKB-SubCell"/>
</dbReference>
<comment type="similarity">
    <text evidence="5 14 16">Belongs to the RNase HII family.</text>
</comment>
<dbReference type="FunFam" id="3.30.420.10:FF:000006">
    <property type="entry name" value="Ribonuclease HII"/>
    <property type="match status" value="1"/>
</dbReference>
<feature type="binding site" evidence="14 15">
    <location>
        <position position="174"/>
    </location>
    <ligand>
        <name>a divalent metal cation</name>
        <dbReference type="ChEBI" id="CHEBI:60240"/>
    </ligand>
</feature>
<feature type="binding site" evidence="14 15">
    <location>
        <position position="83"/>
    </location>
    <ligand>
        <name>a divalent metal cation</name>
        <dbReference type="ChEBI" id="CHEBI:60240"/>
    </ligand>
</feature>
<keyword evidence="10 14" id="KW-0479">Metal-binding</keyword>
<dbReference type="PANTHER" id="PTHR10954:SF18">
    <property type="entry name" value="RIBONUCLEASE HII"/>
    <property type="match status" value="1"/>
</dbReference>
<dbReference type="EC" id="3.1.26.4" evidence="6 14"/>
<keyword evidence="11 14" id="KW-0255">Endonuclease</keyword>
<evidence type="ECO:0000256" key="3">
    <source>
        <dbReference type="ARBA" id="ARBA00004065"/>
    </source>
</evidence>
<dbReference type="AlphaFoldDB" id="A0A2T4RIK4"/>
<dbReference type="GO" id="GO:0006298">
    <property type="term" value="P:mismatch repair"/>
    <property type="evidence" value="ECO:0007669"/>
    <property type="project" value="TreeGrafter"/>
</dbReference>
<dbReference type="NCBIfam" id="NF000595">
    <property type="entry name" value="PRK00015.1-3"/>
    <property type="match status" value="1"/>
</dbReference>
<comment type="caution">
    <text evidence="18">The sequence shown here is derived from an EMBL/GenBank/DDBJ whole genome shotgun (WGS) entry which is preliminary data.</text>
</comment>
<evidence type="ECO:0000256" key="14">
    <source>
        <dbReference type="HAMAP-Rule" id="MF_00052"/>
    </source>
</evidence>
<evidence type="ECO:0000256" key="6">
    <source>
        <dbReference type="ARBA" id="ARBA00012180"/>
    </source>
</evidence>
<dbReference type="GO" id="GO:0043137">
    <property type="term" value="P:DNA replication, removal of RNA primer"/>
    <property type="evidence" value="ECO:0007669"/>
    <property type="project" value="TreeGrafter"/>
</dbReference>
<evidence type="ECO:0000256" key="10">
    <source>
        <dbReference type="ARBA" id="ARBA00022723"/>
    </source>
</evidence>
<name>A0A2T4RIK4_STAHY</name>
<dbReference type="CDD" id="cd07182">
    <property type="entry name" value="RNase_HII_bacteria_HII_like"/>
    <property type="match status" value="1"/>
</dbReference>
<dbReference type="InterPro" id="IPR022898">
    <property type="entry name" value="RNase_HII"/>
</dbReference>
<evidence type="ECO:0000256" key="1">
    <source>
        <dbReference type="ARBA" id="ARBA00000077"/>
    </source>
</evidence>
<dbReference type="GO" id="GO:0004523">
    <property type="term" value="F:RNA-DNA hybrid ribonuclease activity"/>
    <property type="evidence" value="ECO:0007669"/>
    <property type="project" value="UniProtKB-UniRule"/>
</dbReference>
<evidence type="ECO:0000256" key="7">
    <source>
        <dbReference type="ARBA" id="ARBA00019179"/>
    </source>
</evidence>
<dbReference type="GO" id="GO:0032299">
    <property type="term" value="C:ribonuclease H2 complex"/>
    <property type="evidence" value="ECO:0007669"/>
    <property type="project" value="TreeGrafter"/>
</dbReference>
<evidence type="ECO:0000313" key="19">
    <source>
        <dbReference type="Proteomes" id="UP000285625"/>
    </source>
</evidence>
<reference evidence="18 19" key="1">
    <citation type="journal article" date="2016" name="Front. Microbiol.">
        <title>Comprehensive Phylogenetic Analysis of Bovine Non-aureus Staphylococci Species Based on Whole-Genome Sequencing.</title>
        <authorList>
            <person name="Naushad S."/>
            <person name="Barkema H.W."/>
            <person name="Luby C."/>
            <person name="Condas L.A."/>
            <person name="Nobrega D.B."/>
            <person name="Carson D.A."/>
            <person name="De Buck J."/>
        </authorList>
    </citation>
    <scope>NUCLEOTIDE SEQUENCE [LARGE SCALE GENOMIC DNA]</scope>
    <source>
        <strain evidence="18 19">SNUC 5959</strain>
    </source>
</reference>
<evidence type="ECO:0000256" key="16">
    <source>
        <dbReference type="RuleBase" id="RU003515"/>
    </source>
</evidence>
<dbReference type="PROSITE" id="PS51975">
    <property type="entry name" value="RNASE_H_2"/>
    <property type="match status" value="1"/>
</dbReference>
<dbReference type="GO" id="GO:0003723">
    <property type="term" value="F:RNA binding"/>
    <property type="evidence" value="ECO:0007669"/>
    <property type="project" value="UniProtKB-UniRule"/>
</dbReference>
<protein>
    <recommendedName>
        <fullName evidence="7 14">Ribonuclease HII</fullName>
        <shortName evidence="14">RNase HII</shortName>
        <ecNumber evidence="6 14">3.1.26.4</ecNumber>
    </recommendedName>
</protein>
<dbReference type="Pfam" id="PF01351">
    <property type="entry name" value="RNase_HII"/>
    <property type="match status" value="1"/>
</dbReference>
<evidence type="ECO:0000256" key="9">
    <source>
        <dbReference type="ARBA" id="ARBA00022722"/>
    </source>
</evidence>
<comment type="catalytic activity">
    <reaction evidence="1 14 15 16">
        <text>Endonucleolytic cleavage to 5'-phosphomonoester.</text>
        <dbReference type="EC" id="3.1.26.4"/>
    </reaction>
</comment>
<comment type="cofactor">
    <cofactor evidence="2">
        <name>Mg(2+)</name>
        <dbReference type="ChEBI" id="CHEBI:18420"/>
    </cofactor>
</comment>
<evidence type="ECO:0000256" key="5">
    <source>
        <dbReference type="ARBA" id="ARBA00007383"/>
    </source>
</evidence>
<accession>A0A2T4RIK4</accession>
<dbReference type="InterPro" id="IPR036397">
    <property type="entry name" value="RNaseH_sf"/>
</dbReference>
<evidence type="ECO:0000256" key="13">
    <source>
        <dbReference type="ARBA" id="ARBA00023211"/>
    </source>
</evidence>
<gene>
    <name evidence="14" type="primary">rnhB</name>
    <name evidence="18" type="ORF">BUZ57_03765</name>
</gene>
<keyword evidence="13 14" id="KW-0464">Manganese</keyword>
<comment type="subcellular location">
    <subcellularLocation>
        <location evidence="4 14">Cytoplasm</location>
    </subcellularLocation>
</comment>
<evidence type="ECO:0000256" key="8">
    <source>
        <dbReference type="ARBA" id="ARBA00022490"/>
    </source>
</evidence>
<proteinExistence type="inferred from homology"/>
<dbReference type="Proteomes" id="UP000285625">
    <property type="component" value="Unassembled WGS sequence"/>
</dbReference>
<evidence type="ECO:0000256" key="12">
    <source>
        <dbReference type="ARBA" id="ARBA00022801"/>
    </source>
</evidence>
<keyword evidence="12 14" id="KW-0378">Hydrolase</keyword>
<dbReference type="SUPFAM" id="SSF53098">
    <property type="entry name" value="Ribonuclease H-like"/>
    <property type="match status" value="1"/>
</dbReference>
<dbReference type="Gene3D" id="3.30.420.10">
    <property type="entry name" value="Ribonuclease H-like superfamily/Ribonuclease H"/>
    <property type="match status" value="1"/>
</dbReference>
<keyword evidence="9 14" id="KW-0540">Nuclease</keyword>
<feature type="binding site" evidence="14 15">
    <location>
        <position position="82"/>
    </location>
    <ligand>
        <name>a divalent metal cation</name>
        <dbReference type="ChEBI" id="CHEBI:60240"/>
    </ligand>
</feature>
<dbReference type="InterPro" id="IPR001352">
    <property type="entry name" value="RNase_HII/HIII"/>
</dbReference>
<evidence type="ECO:0000313" key="18">
    <source>
        <dbReference type="EMBL" id="RIO46611.1"/>
    </source>
</evidence>
<evidence type="ECO:0000256" key="4">
    <source>
        <dbReference type="ARBA" id="ARBA00004496"/>
    </source>
</evidence>
<sequence>MNKMTTKTIREIEKELGQIHTIETLEAHPSNVDPRKGVQKALMRQRKHIEKRMQMLQKYEAMCTYENEILSENPHALICGIDEVGRGPLAGPVIASAVILERDHNYIGMNDSKKLNKVARDQLNRKLQTNVKAWAIGAATSDEIDELNIYEATKVAMYRAIQNLDVKPTHFLIDAMHLENVAEPQTSIIKGDAKSVSIAAASIIAKVYRDSLMEAYHHEFPQYDFQNNAGYGTKKHLEGLEKFGATPIHRRSFEPIKSLLR</sequence>
<dbReference type="InterPro" id="IPR024567">
    <property type="entry name" value="RNase_HII/HIII_dom"/>
</dbReference>
<comment type="cofactor">
    <cofactor evidence="14 15">
        <name>Mn(2+)</name>
        <dbReference type="ChEBI" id="CHEBI:29035"/>
    </cofactor>
    <cofactor evidence="14 15">
        <name>Mg(2+)</name>
        <dbReference type="ChEBI" id="CHEBI:18420"/>
    </cofactor>
    <text evidence="14 15">Manganese or magnesium. Binds 1 divalent metal ion per monomer in the absence of substrate. May bind a second metal ion after substrate binding.</text>
</comment>
<dbReference type="GO" id="GO:0030145">
    <property type="term" value="F:manganese ion binding"/>
    <property type="evidence" value="ECO:0007669"/>
    <property type="project" value="UniProtKB-UniRule"/>
</dbReference>
<dbReference type="PANTHER" id="PTHR10954">
    <property type="entry name" value="RIBONUCLEASE H2 SUBUNIT A"/>
    <property type="match status" value="1"/>
</dbReference>
<dbReference type="NCBIfam" id="NF000594">
    <property type="entry name" value="PRK00015.1-1"/>
    <property type="match status" value="1"/>
</dbReference>
<dbReference type="STRING" id="1284.SHYC_08180"/>
<evidence type="ECO:0000259" key="17">
    <source>
        <dbReference type="PROSITE" id="PS51975"/>
    </source>
</evidence>
<evidence type="ECO:0000256" key="2">
    <source>
        <dbReference type="ARBA" id="ARBA00001946"/>
    </source>
</evidence>
<dbReference type="HAMAP" id="MF_00052_B">
    <property type="entry name" value="RNase_HII_B"/>
    <property type="match status" value="1"/>
</dbReference>
<evidence type="ECO:0000256" key="15">
    <source>
        <dbReference type="PROSITE-ProRule" id="PRU01319"/>
    </source>
</evidence>